<feature type="domain" description="Nudix hydrolase" evidence="3">
    <location>
        <begin position="21"/>
        <end position="151"/>
    </location>
</feature>
<evidence type="ECO:0000313" key="4">
    <source>
        <dbReference type="EMBL" id="SIR79765.1"/>
    </source>
</evidence>
<dbReference type="Gene3D" id="3.90.79.10">
    <property type="entry name" value="Nucleoside Triphosphate Pyrophosphohydrolase"/>
    <property type="match status" value="1"/>
</dbReference>
<keyword evidence="5" id="KW-1185">Reference proteome</keyword>
<dbReference type="STRING" id="58117.SAMN05421833_115210"/>
<accession>A0A1N7DVM3</accession>
<dbReference type="Pfam" id="PF00293">
    <property type="entry name" value="NUDIX"/>
    <property type="match status" value="1"/>
</dbReference>
<dbReference type="Proteomes" id="UP000186096">
    <property type="component" value="Unassembled WGS sequence"/>
</dbReference>
<protein>
    <submittedName>
        <fullName evidence="4">ADP-ribose pyrophosphatase YjhB, NUDIX family</fullName>
    </submittedName>
</protein>
<comment type="cofactor">
    <cofactor evidence="1">
        <name>Mg(2+)</name>
        <dbReference type="ChEBI" id="CHEBI:18420"/>
    </cofactor>
</comment>
<keyword evidence="2" id="KW-0378">Hydrolase</keyword>
<dbReference type="GO" id="GO:0016787">
    <property type="term" value="F:hydrolase activity"/>
    <property type="evidence" value="ECO:0007669"/>
    <property type="project" value="UniProtKB-KW"/>
</dbReference>
<dbReference type="AlphaFoldDB" id="A0A1N7DVM3"/>
<dbReference type="SUPFAM" id="SSF55811">
    <property type="entry name" value="Nudix"/>
    <property type="match status" value="1"/>
</dbReference>
<dbReference type="RefSeq" id="WP_030510953.1">
    <property type="nucleotide sequence ID" value="NZ_CP192071.1"/>
</dbReference>
<evidence type="ECO:0000313" key="5">
    <source>
        <dbReference type="Proteomes" id="UP000186096"/>
    </source>
</evidence>
<reference evidence="5" key="1">
    <citation type="submission" date="2017-01" db="EMBL/GenBank/DDBJ databases">
        <authorList>
            <person name="Varghese N."/>
            <person name="Submissions S."/>
        </authorList>
    </citation>
    <scope>NUCLEOTIDE SEQUENCE [LARGE SCALE GENOMIC DNA]</scope>
    <source>
        <strain evidence="5">ATCC 12950</strain>
    </source>
</reference>
<proteinExistence type="predicted"/>
<dbReference type="PANTHER" id="PTHR43046">
    <property type="entry name" value="GDP-MANNOSE MANNOSYL HYDROLASE"/>
    <property type="match status" value="1"/>
</dbReference>
<dbReference type="OrthoDB" id="3404294at2"/>
<dbReference type="EMBL" id="FTNI01000015">
    <property type="protein sequence ID" value="SIR79765.1"/>
    <property type="molecule type" value="Genomic_DNA"/>
</dbReference>
<evidence type="ECO:0000256" key="2">
    <source>
        <dbReference type="ARBA" id="ARBA00022801"/>
    </source>
</evidence>
<dbReference type="InterPro" id="IPR015797">
    <property type="entry name" value="NUDIX_hydrolase-like_dom_sf"/>
</dbReference>
<dbReference type="InterPro" id="IPR000086">
    <property type="entry name" value="NUDIX_hydrolase_dom"/>
</dbReference>
<dbReference type="CDD" id="cd18877">
    <property type="entry name" value="NUDIX_Hydrolase"/>
    <property type="match status" value="1"/>
</dbReference>
<name>A0A1N7DVM3_9ACTN</name>
<organism evidence="4 5">
    <name type="scientific">Microbispora rosea</name>
    <dbReference type="NCBI Taxonomy" id="58117"/>
    <lineage>
        <taxon>Bacteria</taxon>
        <taxon>Bacillati</taxon>
        <taxon>Actinomycetota</taxon>
        <taxon>Actinomycetes</taxon>
        <taxon>Streptosporangiales</taxon>
        <taxon>Streptosporangiaceae</taxon>
        <taxon>Microbispora</taxon>
    </lineage>
</organism>
<dbReference type="PROSITE" id="PS51462">
    <property type="entry name" value="NUDIX"/>
    <property type="match status" value="1"/>
</dbReference>
<dbReference type="PANTHER" id="PTHR43046:SF2">
    <property type="entry name" value="8-OXO-DGTP DIPHOSPHATASE-RELATED"/>
    <property type="match status" value="1"/>
</dbReference>
<evidence type="ECO:0000259" key="3">
    <source>
        <dbReference type="PROSITE" id="PS51462"/>
    </source>
</evidence>
<gene>
    <name evidence="4" type="ORF">SAMN05421833_115210</name>
</gene>
<evidence type="ECO:0000256" key="1">
    <source>
        <dbReference type="ARBA" id="ARBA00001946"/>
    </source>
</evidence>
<sequence length="291" mass="31108">MTAKDGDGWALCALGHQHWGLYGAAGLLTVHHTVDGMPYVLMQKRAWWSHHGGTWGLPGGACDSHEDAVTGALREAREEAALDSDLVRVRGLYVDDHGGWSFQTVIAEAGGLLDAAPASGESADMRWVAADEVVSKELHPGFADSWPRIRPALSPVVVVLDMANIIGARAEHGWWKDRAGAANRLLNELVPLCEQGIGEMPEGVPALTRWFPRMVVVLEGAAARAADPGPVTGDLTVMVAGGSGDDTIVEAVRDVRPWETTLVVTADRGLRERVTALGAMVAGPRWLLKQL</sequence>